<evidence type="ECO:0000256" key="3">
    <source>
        <dbReference type="ARBA" id="ARBA00023163"/>
    </source>
</evidence>
<dbReference type="SUPFAM" id="SSF46689">
    <property type="entry name" value="Homeodomain-like"/>
    <property type="match status" value="1"/>
</dbReference>
<gene>
    <name evidence="6" type="ORF">GCM10009559_12350</name>
</gene>
<dbReference type="InterPro" id="IPR050109">
    <property type="entry name" value="HTH-type_TetR-like_transc_reg"/>
</dbReference>
<feature type="domain" description="HTH tetR-type" evidence="5">
    <location>
        <begin position="6"/>
        <end position="66"/>
    </location>
</feature>
<comment type="caution">
    <text evidence="6">The sequence shown here is derived from an EMBL/GenBank/DDBJ whole genome shotgun (WGS) entry which is preliminary data.</text>
</comment>
<organism evidence="6 7">
    <name type="scientific">Pseudonocardia zijingensis</name>
    <dbReference type="NCBI Taxonomy" id="153376"/>
    <lineage>
        <taxon>Bacteria</taxon>
        <taxon>Bacillati</taxon>
        <taxon>Actinomycetota</taxon>
        <taxon>Actinomycetes</taxon>
        <taxon>Pseudonocardiales</taxon>
        <taxon>Pseudonocardiaceae</taxon>
        <taxon>Pseudonocardia</taxon>
    </lineage>
</organism>
<evidence type="ECO:0000256" key="2">
    <source>
        <dbReference type="ARBA" id="ARBA00023125"/>
    </source>
</evidence>
<feature type="DNA-binding region" description="H-T-H motif" evidence="4">
    <location>
        <begin position="29"/>
        <end position="48"/>
    </location>
</feature>
<keyword evidence="1" id="KW-0805">Transcription regulation</keyword>
<keyword evidence="3" id="KW-0804">Transcription</keyword>
<dbReference type="InterPro" id="IPR001647">
    <property type="entry name" value="HTH_TetR"/>
</dbReference>
<evidence type="ECO:0000313" key="6">
    <source>
        <dbReference type="EMBL" id="GAA0926895.1"/>
    </source>
</evidence>
<sequence length="191" mass="20843">MPRWQPNARERLERAALELFAEQGYDDTTADQIAAAAGLNRSTFFRHFRDKREVLFGGRDTLAARLAESIENAPASLTVLEAIEAAFAHVATDTFAAERRDLAPRRLAIVASNPEFRERELLKRHDITTAVAAALRARGVNEPAATVAAELATLTFSRAVAEWAEPGGAEEFPAIAGRVLRELHAAAATLR</sequence>
<dbReference type="PANTHER" id="PTHR30055">
    <property type="entry name" value="HTH-TYPE TRANSCRIPTIONAL REGULATOR RUTR"/>
    <property type="match status" value="1"/>
</dbReference>
<evidence type="ECO:0000313" key="7">
    <source>
        <dbReference type="Proteomes" id="UP001499967"/>
    </source>
</evidence>
<accession>A0ABN1PEM8</accession>
<dbReference type="Gene3D" id="1.10.357.10">
    <property type="entry name" value="Tetracycline Repressor, domain 2"/>
    <property type="match status" value="1"/>
</dbReference>
<keyword evidence="2 4" id="KW-0238">DNA-binding</keyword>
<dbReference type="PRINTS" id="PR00455">
    <property type="entry name" value="HTHTETR"/>
</dbReference>
<dbReference type="EMBL" id="BAAAHP010000033">
    <property type="protein sequence ID" value="GAA0926895.1"/>
    <property type="molecule type" value="Genomic_DNA"/>
</dbReference>
<evidence type="ECO:0000259" key="5">
    <source>
        <dbReference type="PROSITE" id="PS50977"/>
    </source>
</evidence>
<evidence type="ECO:0000256" key="1">
    <source>
        <dbReference type="ARBA" id="ARBA00023015"/>
    </source>
</evidence>
<dbReference type="InterPro" id="IPR009057">
    <property type="entry name" value="Homeodomain-like_sf"/>
</dbReference>
<dbReference type="RefSeq" id="WP_343939846.1">
    <property type="nucleotide sequence ID" value="NZ_BAAAHP010000033.1"/>
</dbReference>
<proteinExistence type="predicted"/>
<dbReference type="PROSITE" id="PS50977">
    <property type="entry name" value="HTH_TETR_2"/>
    <property type="match status" value="1"/>
</dbReference>
<reference evidence="6 7" key="1">
    <citation type="journal article" date="2019" name="Int. J. Syst. Evol. Microbiol.">
        <title>The Global Catalogue of Microorganisms (GCM) 10K type strain sequencing project: providing services to taxonomists for standard genome sequencing and annotation.</title>
        <authorList>
            <consortium name="The Broad Institute Genomics Platform"/>
            <consortium name="The Broad Institute Genome Sequencing Center for Infectious Disease"/>
            <person name="Wu L."/>
            <person name="Ma J."/>
        </authorList>
    </citation>
    <scope>NUCLEOTIDE SEQUENCE [LARGE SCALE GENOMIC DNA]</scope>
    <source>
        <strain evidence="6 7">JCM 11117</strain>
    </source>
</reference>
<name>A0ABN1PEM8_9PSEU</name>
<dbReference type="Pfam" id="PF00440">
    <property type="entry name" value="TetR_N"/>
    <property type="match status" value="1"/>
</dbReference>
<protein>
    <submittedName>
        <fullName evidence="6">TetR/AcrR family transcriptional regulator</fullName>
    </submittedName>
</protein>
<evidence type="ECO:0000256" key="4">
    <source>
        <dbReference type="PROSITE-ProRule" id="PRU00335"/>
    </source>
</evidence>
<dbReference type="Proteomes" id="UP001499967">
    <property type="component" value="Unassembled WGS sequence"/>
</dbReference>
<keyword evidence="7" id="KW-1185">Reference proteome</keyword>
<dbReference type="PANTHER" id="PTHR30055:SF238">
    <property type="entry name" value="MYCOFACTOCIN BIOSYNTHESIS TRANSCRIPTIONAL REGULATOR MFTR-RELATED"/>
    <property type="match status" value="1"/>
</dbReference>